<keyword evidence="10" id="KW-1185">Reference proteome</keyword>
<dbReference type="Pfam" id="PF08281">
    <property type="entry name" value="Sigma70_r4_2"/>
    <property type="match status" value="1"/>
</dbReference>
<comment type="similarity">
    <text evidence="1">Belongs to the sigma-70 factor family. ECF subfamily.</text>
</comment>
<feature type="domain" description="RNA polymerase sigma-70 region 2" evidence="6">
    <location>
        <begin position="20"/>
        <end position="87"/>
    </location>
</feature>
<dbReference type="EMBL" id="SLWS01000027">
    <property type="protein sequence ID" value="TCO43777.1"/>
    <property type="molecule type" value="Genomic_DNA"/>
</dbReference>
<evidence type="ECO:0000256" key="2">
    <source>
        <dbReference type="ARBA" id="ARBA00011344"/>
    </source>
</evidence>
<dbReference type="InterPro" id="IPR007627">
    <property type="entry name" value="RNA_pol_sigma70_r2"/>
</dbReference>
<dbReference type="Pfam" id="PF12680">
    <property type="entry name" value="SnoaL_2"/>
    <property type="match status" value="1"/>
</dbReference>
<dbReference type="Gene3D" id="3.10.450.50">
    <property type="match status" value="1"/>
</dbReference>
<keyword evidence="4" id="KW-0731">Sigma factor</keyword>
<dbReference type="InterPro" id="IPR032710">
    <property type="entry name" value="NTF2-like_dom_sf"/>
</dbReference>
<dbReference type="RefSeq" id="WP_207926993.1">
    <property type="nucleotide sequence ID" value="NZ_SLWS01000027.1"/>
</dbReference>
<proteinExistence type="inferred from homology"/>
<dbReference type="InterPro" id="IPR037401">
    <property type="entry name" value="SnoaL-like"/>
</dbReference>
<dbReference type="InterPro" id="IPR013324">
    <property type="entry name" value="RNA_pol_sigma_r3/r4-like"/>
</dbReference>
<gene>
    <name evidence="9" type="ORF">EV192_12719</name>
</gene>
<evidence type="ECO:0000256" key="1">
    <source>
        <dbReference type="ARBA" id="ARBA00010641"/>
    </source>
</evidence>
<dbReference type="InterPro" id="IPR013325">
    <property type="entry name" value="RNA_pol_sigma_r2"/>
</dbReference>
<dbReference type="Gene3D" id="1.10.10.10">
    <property type="entry name" value="Winged helix-like DNA-binding domain superfamily/Winged helix DNA-binding domain"/>
    <property type="match status" value="1"/>
</dbReference>
<dbReference type="NCBIfam" id="TIGR02960">
    <property type="entry name" value="SigX5"/>
    <property type="match status" value="1"/>
</dbReference>
<protein>
    <submittedName>
        <fullName evidence="9">RNA polymerase sigma-70 factor (ECF subfamily)</fullName>
    </submittedName>
</protein>
<dbReference type="NCBIfam" id="TIGR02937">
    <property type="entry name" value="sigma70-ECF"/>
    <property type="match status" value="1"/>
</dbReference>
<dbReference type="SUPFAM" id="SSF88946">
    <property type="entry name" value="Sigma2 domain of RNA polymerase sigma factors"/>
    <property type="match status" value="1"/>
</dbReference>
<dbReference type="SUPFAM" id="SSF88659">
    <property type="entry name" value="Sigma3 and sigma4 domains of RNA polymerase sigma factors"/>
    <property type="match status" value="1"/>
</dbReference>
<dbReference type="GO" id="GO:0003677">
    <property type="term" value="F:DNA binding"/>
    <property type="evidence" value="ECO:0007669"/>
    <property type="project" value="InterPro"/>
</dbReference>
<evidence type="ECO:0000313" key="9">
    <source>
        <dbReference type="EMBL" id="TCO43777.1"/>
    </source>
</evidence>
<evidence type="ECO:0000256" key="4">
    <source>
        <dbReference type="ARBA" id="ARBA00023082"/>
    </source>
</evidence>
<reference evidence="9 10" key="1">
    <citation type="submission" date="2019-03" db="EMBL/GenBank/DDBJ databases">
        <title>Genomic Encyclopedia of Type Strains, Phase IV (KMG-IV): sequencing the most valuable type-strain genomes for metagenomic binning, comparative biology and taxonomic classification.</title>
        <authorList>
            <person name="Goeker M."/>
        </authorList>
    </citation>
    <scope>NUCLEOTIDE SEQUENCE [LARGE SCALE GENOMIC DNA]</scope>
    <source>
        <strain evidence="9 10">DSM 45934</strain>
    </source>
</reference>
<keyword evidence="3" id="KW-0805">Transcription regulation</keyword>
<dbReference type="AlphaFoldDB" id="A0A4R2IH40"/>
<comment type="subunit">
    <text evidence="2">Interacts transiently with the RNA polymerase catalytic core formed by RpoA, RpoB, RpoC and RpoZ (2 alpha, 1 beta, 1 beta' and 1 omega subunit) to form the RNA polymerase holoenzyme that can initiate transcription.</text>
</comment>
<comment type="caution">
    <text evidence="9">The sequence shown here is derived from an EMBL/GenBank/DDBJ whole genome shotgun (WGS) entry which is preliminary data.</text>
</comment>
<dbReference type="GO" id="GO:0016987">
    <property type="term" value="F:sigma factor activity"/>
    <property type="evidence" value="ECO:0007669"/>
    <property type="project" value="UniProtKB-KW"/>
</dbReference>
<dbReference type="Pfam" id="PF04542">
    <property type="entry name" value="Sigma70_r2"/>
    <property type="match status" value="1"/>
</dbReference>
<dbReference type="InterPro" id="IPR039425">
    <property type="entry name" value="RNA_pol_sigma-70-like"/>
</dbReference>
<keyword evidence="5" id="KW-0804">Transcription</keyword>
<dbReference type="PANTHER" id="PTHR43133:SF65">
    <property type="entry name" value="ECF RNA POLYMERASE SIGMA FACTOR SIGG"/>
    <property type="match status" value="1"/>
</dbReference>
<accession>A0A4R2IH40</accession>
<dbReference type="NCBIfam" id="NF006089">
    <property type="entry name" value="PRK08241.1"/>
    <property type="match status" value="1"/>
</dbReference>
<dbReference type="GO" id="GO:0006352">
    <property type="term" value="P:DNA-templated transcription initiation"/>
    <property type="evidence" value="ECO:0007669"/>
    <property type="project" value="InterPro"/>
</dbReference>
<evidence type="ECO:0000256" key="3">
    <source>
        <dbReference type="ARBA" id="ARBA00023015"/>
    </source>
</evidence>
<feature type="domain" description="RNA polymerase sigma factor 70 region 4 type 2" evidence="7">
    <location>
        <begin position="129"/>
        <end position="178"/>
    </location>
</feature>
<dbReference type="PANTHER" id="PTHR43133">
    <property type="entry name" value="RNA POLYMERASE ECF-TYPE SIGMA FACTO"/>
    <property type="match status" value="1"/>
</dbReference>
<dbReference type="InterPro" id="IPR013249">
    <property type="entry name" value="RNA_pol_sigma70_r4_t2"/>
</dbReference>
<dbReference type="Proteomes" id="UP000295680">
    <property type="component" value="Unassembled WGS sequence"/>
</dbReference>
<sequence length="318" mass="35681">MMGDFLEAARDGDQAAFGSLVEPFRAELRAHCYRMLGSLHDAEDAMQETLVRAWKSLDRFDNRGSIRPWLYKIATNRCLTQLERRAKRELPTDLSPGSPDTETEWLEPYPDHLLDPEARYVAREGVELAFVAALQHLSGLQRAVLVLREVLEFSAREVAELLDTTIASVNSALQRARKLVGPNLPSQQSALRSLGADEVRKLADRYVAAWEAGDVNAIVAMLADDAKYSMPPLPQWYAGHPGIREFLVDGPMTRRWRFLPVQANGQLAFGTYMWDDTEAAYIPAGIDVLALRGPKITEVVSFLTADFTLFRLPERLPV</sequence>
<dbReference type="InterPro" id="IPR014305">
    <property type="entry name" value="RNA_pol_sigma-G_actinobac"/>
</dbReference>
<evidence type="ECO:0000259" key="7">
    <source>
        <dbReference type="Pfam" id="PF08281"/>
    </source>
</evidence>
<evidence type="ECO:0000259" key="8">
    <source>
        <dbReference type="Pfam" id="PF12680"/>
    </source>
</evidence>
<feature type="domain" description="SnoaL-like" evidence="8">
    <location>
        <begin position="204"/>
        <end position="299"/>
    </location>
</feature>
<dbReference type="InterPro" id="IPR036388">
    <property type="entry name" value="WH-like_DNA-bd_sf"/>
</dbReference>
<evidence type="ECO:0000313" key="10">
    <source>
        <dbReference type="Proteomes" id="UP000295680"/>
    </source>
</evidence>
<organism evidence="9 10">
    <name type="scientific">Actinocrispum wychmicini</name>
    <dbReference type="NCBI Taxonomy" id="1213861"/>
    <lineage>
        <taxon>Bacteria</taxon>
        <taxon>Bacillati</taxon>
        <taxon>Actinomycetota</taxon>
        <taxon>Actinomycetes</taxon>
        <taxon>Pseudonocardiales</taxon>
        <taxon>Pseudonocardiaceae</taxon>
        <taxon>Actinocrispum</taxon>
    </lineage>
</organism>
<evidence type="ECO:0000256" key="5">
    <source>
        <dbReference type="ARBA" id="ARBA00023163"/>
    </source>
</evidence>
<evidence type="ECO:0000259" key="6">
    <source>
        <dbReference type="Pfam" id="PF04542"/>
    </source>
</evidence>
<dbReference type="InterPro" id="IPR014284">
    <property type="entry name" value="RNA_pol_sigma-70_dom"/>
</dbReference>
<dbReference type="Gene3D" id="1.10.1740.10">
    <property type="match status" value="1"/>
</dbReference>
<dbReference type="SUPFAM" id="SSF54427">
    <property type="entry name" value="NTF2-like"/>
    <property type="match status" value="1"/>
</dbReference>
<name>A0A4R2IH40_9PSEU</name>